<organism evidence="1 2">
    <name type="scientific">Desulfallas thermosapovorans DSM 6562</name>
    <dbReference type="NCBI Taxonomy" id="1121431"/>
    <lineage>
        <taxon>Bacteria</taxon>
        <taxon>Bacillati</taxon>
        <taxon>Bacillota</taxon>
        <taxon>Clostridia</taxon>
        <taxon>Eubacteriales</taxon>
        <taxon>Desulfallaceae</taxon>
        <taxon>Desulfallas</taxon>
    </lineage>
</organism>
<protein>
    <submittedName>
        <fullName evidence="1">Uncharacterized protein</fullName>
    </submittedName>
</protein>
<dbReference type="AlphaFoldDB" id="A0A5S4ZPN7"/>
<dbReference type="RefSeq" id="WP_166512323.1">
    <property type="nucleotide sequence ID" value="NZ_VNHM01000014.1"/>
</dbReference>
<sequence>MKAVECTAGYVECTAGQHINSNLIKLRELIEETVLLDEPVDGWWSRLFKELSLIDYTAVLAIVITGYDEAKKQTRPCSHEQEGY</sequence>
<keyword evidence="2" id="KW-1185">Reference proteome</keyword>
<gene>
    <name evidence="1" type="ORF">LX24_02356</name>
</gene>
<dbReference type="Proteomes" id="UP000323166">
    <property type="component" value="Unassembled WGS sequence"/>
</dbReference>
<comment type="caution">
    <text evidence="1">The sequence shown here is derived from an EMBL/GenBank/DDBJ whole genome shotgun (WGS) entry which is preliminary data.</text>
</comment>
<evidence type="ECO:0000313" key="1">
    <source>
        <dbReference type="EMBL" id="TYO94520.1"/>
    </source>
</evidence>
<dbReference type="EMBL" id="VNHM01000014">
    <property type="protein sequence ID" value="TYO94520.1"/>
    <property type="molecule type" value="Genomic_DNA"/>
</dbReference>
<accession>A0A5S4ZPN7</accession>
<name>A0A5S4ZPN7_9FIRM</name>
<evidence type="ECO:0000313" key="2">
    <source>
        <dbReference type="Proteomes" id="UP000323166"/>
    </source>
</evidence>
<proteinExistence type="predicted"/>
<reference evidence="1 2" key="1">
    <citation type="submission" date="2019-07" db="EMBL/GenBank/DDBJ databases">
        <title>Genomic Encyclopedia of Type Strains, Phase I: the one thousand microbial genomes (KMG-I) project.</title>
        <authorList>
            <person name="Kyrpides N."/>
        </authorList>
    </citation>
    <scope>NUCLEOTIDE SEQUENCE [LARGE SCALE GENOMIC DNA]</scope>
    <source>
        <strain evidence="1 2">DSM 6562</strain>
    </source>
</reference>